<sequence>MTGSRSWADMPTVREALRQVRLEVAGGPIVVVHGACPRGADALADLLATRAPAEFRMSVERHPADWDALGKRAGFVRNQHMVDLGADVCLAFIRSGSRGASHTARVAERAGILVRRWTA</sequence>
<dbReference type="InterPro" id="IPR019627">
    <property type="entry name" value="YAcAr"/>
</dbReference>
<keyword evidence="3" id="KW-1185">Reference proteome</keyword>
<evidence type="ECO:0000313" key="2">
    <source>
        <dbReference type="EMBL" id="MDI5965773.1"/>
    </source>
</evidence>
<comment type="caution">
    <text evidence="2">The sequence shown here is derived from an EMBL/GenBank/DDBJ whole genome shotgun (WGS) entry which is preliminary data.</text>
</comment>
<dbReference type="Proteomes" id="UP001156398">
    <property type="component" value="Unassembled WGS sequence"/>
</dbReference>
<reference evidence="2 3" key="1">
    <citation type="submission" date="2023-05" db="EMBL/GenBank/DDBJ databases">
        <title>Streptantibioticus silvisoli sp. nov., acidotolerant actinomycetes 1 from pine litter.</title>
        <authorList>
            <person name="Swiecimska M."/>
            <person name="Golinska P."/>
            <person name="Sangal V."/>
            <person name="Wachnowicz B."/>
            <person name="Goodfellow M."/>
        </authorList>
    </citation>
    <scope>NUCLEOTIDE SEQUENCE [LARGE SCALE GENOMIC DNA]</scope>
    <source>
        <strain evidence="2 3">SL54</strain>
    </source>
</reference>
<evidence type="ECO:0000313" key="3">
    <source>
        <dbReference type="Proteomes" id="UP001156398"/>
    </source>
</evidence>
<feature type="domain" description="YspA cpYpsA-related SLOG" evidence="1">
    <location>
        <begin position="2"/>
        <end position="67"/>
    </location>
</feature>
<protein>
    <submittedName>
        <fullName evidence="2">SLOG family protein</fullName>
    </submittedName>
</protein>
<dbReference type="RefSeq" id="WP_282704745.1">
    <property type="nucleotide sequence ID" value="NZ_JAAGKO020000040.1"/>
</dbReference>
<accession>A0ABT6W4T6</accession>
<gene>
    <name evidence="2" type="ORF">POF43_024105</name>
</gene>
<proteinExistence type="predicted"/>
<evidence type="ECO:0000259" key="1">
    <source>
        <dbReference type="Pfam" id="PF10686"/>
    </source>
</evidence>
<dbReference type="Pfam" id="PF10686">
    <property type="entry name" value="YAcAr"/>
    <property type="match status" value="1"/>
</dbReference>
<name>A0ABT6W4T6_9ACTN</name>
<organism evidence="2 3">
    <name type="scientific">Streptantibioticus silvisoli</name>
    <dbReference type="NCBI Taxonomy" id="2705255"/>
    <lineage>
        <taxon>Bacteria</taxon>
        <taxon>Bacillati</taxon>
        <taxon>Actinomycetota</taxon>
        <taxon>Actinomycetes</taxon>
        <taxon>Kitasatosporales</taxon>
        <taxon>Streptomycetaceae</taxon>
        <taxon>Streptantibioticus</taxon>
    </lineage>
</organism>
<dbReference type="EMBL" id="JAAGKO020000040">
    <property type="protein sequence ID" value="MDI5965773.1"/>
    <property type="molecule type" value="Genomic_DNA"/>
</dbReference>